<dbReference type="CDD" id="cd02022">
    <property type="entry name" value="DPCK"/>
    <property type="match status" value="1"/>
</dbReference>
<keyword evidence="4 5" id="KW-0173">Coenzyme A biosynthesis</keyword>
<comment type="similarity">
    <text evidence="1 5">Belongs to the CoaE family.</text>
</comment>
<evidence type="ECO:0000256" key="5">
    <source>
        <dbReference type="HAMAP-Rule" id="MF_00376"/>
    </source>
</evidence>
<feature type="binding site" evidence="5">
    <location>
        <begin position="11"/>
        <end position="16"/>
    </location>
    <ligand>
        <name>ATP</name>
        <dbReference type="ChEBI" id="CHEBI:30616"/>
    </ligand>
</feature>
<proteinExistence type="inferred from homology"/>
<dbReference type="GO" id="GO:0004140">
    <property type="term" value="F:dephospho-CoA kinase activity"/>
    <property type="evidence" value="ECO:0007669"/>
    <property type="project" value="UniProtKB-EC"/>
</dbReference>
<keyword evidence="2 5" id="KW-0547">Nucleotide-binding</keyword>
<dbReference type="PANTHER" id="PTHR10695">
    <property type="entry name" value="DEPHOSPHO-COA KINASE-RELATED"/>
    <property type="match status" value="1"/>
</dbReference>
<comment type="function">
    <text evidence="5">Catalyzes the phosphorylation of the 3'-hydroxyl group of dephosphocoenzyme A to form coenzyme A.</text>
</comment>
<dbReference type="InterPro" id="IPR001977">
    <property type="entry name" value="Depp_CoAkinase"/>
</dbReference>
<evidence type="ECO:0000256" key="1">
    <source>
        <dbReference type="ARBA" id="ARBA00009018"/>
    </source>
</evidence>
<keyword evidence="5 7" id="KW-0418">Kinase</keyword>
<dbReference type="EMBL" id="JAHYXK010000002">
    <property type="protein sequence ID" value="MBW7466158.1"/>
    <property type="molecule type" value="Genomic_DNA"/>
</dbReference>
<name>A0ABS7CQP1_9BACT</name>
<dbReference type="Proteomes" id="UP000813018">
    <property type="component" value="Unassembled WGS sequence"/>
</dbReference>
<comment type="catalytic activity">
    <reaction evidence="5">
        <text>3'-dephospho-CoA + ATP = ADP + CoA + H(+)</text>
        <dbReference type="Rhea" id="RHEA:18245"/>
        <dbReference type="ChEBI" id="CHEBI:15378"/>
        <dbReference type="ChEBI" id="CHEBI:30616"/>
        <dbReference type="ChEBI" id="CHEBI:57287"/>
        <dbReference type="ChEBI" id="CHEBI:57328"/>
        <dbReference type="ChEBI" id="CHEBI:456216"/>
        <dbReference type="EC" id="2.7.1.24"/>
    </reaction>
</comment>
<gene>
    <name evidence="5 7" type="primary">coaE</name>
    <name evidence="7" type="ORF">K0O23_03695</name>
</gene>
<keyword evidence="5 7" id="KW-0808">Transferase</keyword>
<dbReference type="RefSeq" id="WP_219876038.1">
    <property type="nucleotide sequence ID" value="NZ_JAHYXK010000002.1"/>
</dbReference>
<keyword evidence="5" id="KW-0963">Cytoplasm</keyword>
<evidence type="ECO:0000313" key="8">
    <source>
        <dbReference type="Proteomes" id="UP000813018"/>
    </source>
</evidence>
<dbReference type="HAMAP" id="MF_00376">
    <property type="entry name" value="Dephospho_CoA_kinase"/>
    <property type="match status" value="1"/>
</dbReference>
<dbReference type="PANTHER" id="PTHR10695:SF46">
    <property type="entry name" value="BIFUNCTIONAL COENZYME A SYNTHASE-RELATED"/>
    <property type="match status" value="1"/>
</dbReference>
<evidence type="ECO:0000256" key="6">
    <source>
        <dbReference type="NCBIfam" id="TIGR00152"/>
    </source>
</evidence>
<sequence>MLKVGVTGGIGVGKTVVARMFKVLGIPVYDSDSRAKWVMHNNEALKTELITAYGAQVFTEQGQLDRGYLASVVFNSPEQLKRLNSLVHPHVRNDFANWINLHADKPYIVKEAALMYESEAWKQVDKMIAVYAPLEVRIKRLLMRDTHRTEADLKAIIDRQLTEEEKMARADFVIKNDDQQMVIPQVLALHERFLGLAHTY</sequence>
<keyword evidence="8" id="KW-1185">Reference proteome</keyword>
<accession>A0ABS7CQP1</accession>
<evidence type="ECO:0000256" key="3">
    <source>
        <dbReference type="ARBA" id="ARBA00022840"/>
    </source>
</evidence>
<comment type="subcellular location">
    <subcellularLocation>
        <location evidence="5">Cytoplasm</location>
    </subcellularLocation>
</comment>
<evidence type="ECO:0000313" key="7">
    <source>
        <dbReference type="EMBL" id="MBW7466158.1"/>
    </source>
</evidence>
<protein>
    <recommendedName>
        <fullName evidence="5 6">Dephospho-CoA kinase</fullName>
        <ecNumber evidence="5 6">2.7.1.24</ecNumber>
    </recommendedName>
    <alternativeName>
        <fullName evidence="5">Dephosphocoenzyme A kinase</fullName>
    </alternativeName>
</protein>
<dbReference type="SUPFAM" id="SSF52540">
    <property type="entry name" value="P-loop containing nucleoside triphosphate hydrolases"/>
    <property type="match status" value="1"/>
</dbReference>
<organism evidence="7 8">
    <name type="scientific">Pontibacter aydingkolensis</name>
    <dbReference type="NCBI Taxonomy" id="1911536"/>
    <lineage>
        <taxon>Bacteria</taxon>
        <taxon>Pseudomonadati</taxon>
        <taxon>Bacteroidota</taxon>
        <taxon>Cytophagia</taxon>
        <taxon>Cytophagales</taxon>
        <taxon>Hymenobacteraceae</taxon>
        <taxon>Pontibacter</taxon>
    </lineage>
</organism>
<reference evidence="7 8" key="1">
    <citation type="journal article" date="2016" name="Int. J. Syst. Evol. Microbiol.">
        <title>Pontibacter aydingkolensis sp. nov., isolated from soil of a salt lake.</title>
        <authorList>
            <person name="Osman G."/>
            <person name="Zhang T."/>
            <person name="Lou K."/>
            <person name="Gao Y."/>
            <person name="Chang W."/>
            <person name="Lin Q."/>
            <person name="Yang H.M."/>
            <person name="Huo X.D."/>
            <person name="Wang N."/>
        </authorList>
    </citation>
    <scope>NUCLEOTIDE SEQUENCE [LARGE SCALE GENOMIC DNA]</scope>
    <source>
        <strain evidence="7 8">KACC 19255</strain>
    </source>
</reference>
<dbReference type="EC" id="2.7.1.24" evidence="5 6"/>
<keyword evidence="3 5" id="KW-0067">ATP-binding</keyword>
<evidence type="ECO:0000256" key="2">
    <source>
        <dbReference type="ARBA" id="ARBA00022741"/>
    </source>
</evidence>
<comment type="pathway">
    <text evidence="5">Cofactor biosynthesis; coenzyme A biosynthesis; CoA from (R)-pantothenate: step 5/5.</text>
</comment>
<dbReference type="Pfam" id="PF01121">
    <property type="entry name" value="CoaE"/>
    <property type="match status" value="1"/>
</dbReference>
<dbReference type="PROSITE" id="PS51219">
    <property type="entry name" value="DPCK"/>
    <property type="match status" value="1"/>
</dbReference>
<dbReference type="Gene3D" id="3.40.50.300">
    <property type="entry name" value="P-loop containing nucleotide triphosphate hydrolases"/>
    <property type="match status" value="1"/>
</dbReference>
<comment type="caution">
    <text evidence="7">The sequence shown here is derived from an EMBL/GenBank/DDBJ whole genome shotgun (WGS) entry which is preliminary data.</text>
</comment>
<evidence type="ECO:0000256" key="4">
    <source>
        <dbReference type="ARBA" id="ARBA00022993"/>
    </source>
</evidence>
<dbReference type="NCBIfam" id="TIGR00152">
    <property type="entry name" value="dephospho-CoA kinase"/>
    <property type="match status" value="1"/>
</dbReference>
<dbReference type="InterPro" id="IPR027417">
    <property type="entry name" value="P-loop_NTPase"/>
</dbReference>